<dbReference type="EMBL" id="MIKG01000031">
    <property type="protein sequence ID" value="RAO74226.1"/>
    <property type="molecule type" value="Genomic_DNA"/>
</dbReference>
<gene>
    <name evidence="5" type="ORF">BHQ10_010238</name>
</gene>
<evidence type="ECO:0000313" key="5">
    <source>
        <dbReference type="EMBL" id="RAO74226.1"/>
    </source>
</evidence>
<dbReference type="RefSeq" id="XP_040738740.1">
    <property type="nucleotide sequence ID" value="XM_040872846.1"/>
</dbReference>
<dbReference type="SUPFAM" id="SSF53474">
    <property type="entry name" value="alpha/beta-Hydrolases"/>
    <property type="match status" value="1"/>
</dbReference>
<keyword evidence="2 3" id="KW-0378">Hydrolase</keyword>
<dbReference type="Proteomes" id="UP000249363">
    <property type="component" value="Unassembled WGS sequence"/>
</dbReference>
<dbReference type="STRING" id="1196081.A0A364LEI5"/>
<keyword evidence="3" id="KW-0732">Signal</keyword>
<name>A0A364LEI5_TALAM</name>
<dbReference type="InterPro" id="IPR050309">
    <property type="entry name" value="Type-B_Carboxylest/Lipase"/>
</dbReference>
<evidence type="ECO:0000259" key="4">
    <source>
        <dbReference type="Pfam" id="PF00135"/>
    </source>
</evidence>
<dbReference type="InterPro" id="IPR029058">
    <property type="entry name" value="AB_hydrolase_fold"/>
</dbReference>
<keyword evidence="6" id="KW-1185">Reference proteome</keyword>
<feature type="chain" id="PRO_5016480572" description="Carboxylic ester hydrolase" evidence="3">
    <location>
        <begin position="20"/>
        <end position="538"/>
    </location>
</feature>
<dbReference type="AlphaFoldDB" id="A0A364LEI5"/>
<dbReference type="GO" id="GO:0016787">
    <property type="term" value="F:hydrolase activity"/>
    <property type="evidence" value="ECO:0007669"/>
    <property type="project" value="UniProtKB-KW"/>
</dbReference>
<evidence type="ECO:0000256" key="2">
    <source>
        <dbReference type="ARBA" id="ARBA00022801"/>
    </source>
</evidence>
<sequence length="538" mass="57813">MKLAQFLLVSGAFWPLAHGALLGSTVTLPNGAGTVQGLPRNNKTSILSFLGIPFAEPPVGSLRWAPPQPVNALSPNPYNATEFGPGCYQSEIAAPAFGPISEDCLTVNVWTGAQDTAEKRPVMVWIYGGGFQFGASNQPNYNGANLAQQGVVLVSFNYRLGVLGFLGLSELDVPGGANSGNFGIQDQLAALRWVKKNIAAFGGDPDNVTVFGESAGAHSVGLLLSSPLSDSLFNKAIMESGAYWDSEHGSIQNFTQTRTKGSALMQKLGVSTVSDLRALSAETINNAALWNSSTDPAITAFAPNIDNYVVPAVPAEAFNRGSAQKVSVLAGFNADEEYLFLSRAIPHNTTAQFRQSAQVLFGPQTVEFLNFYDGATEAQATQSALDLDGDLIIREQTFEALDRQASVNHQTVYAYYFTYTSSYSPVAAHTAEVNFVFGNLGPNPIFGQTPGPSATDFTLSRTMMEYWTNFAKIGNPNNVSAGLPVWPQYTSGNGFNFLEIGDNITAITNPYLARFEFISSLRHNGSLPITWRNEFDDN</sequence>
<feature type="signal peptide" evidence="3">
    <location>
        <begin position="1"/>
        <end position="19"/>
    </location>
</feature>
<evidence type="ECO:0000256" key="3">
    <source>
        <dbReference type="RuleBase" id="RU361235"/>
    </source>
</evidence>
<protein>
    <recommendedName>
        <fullName evidence="3">Carboxylic ester hydrolase</fullName>
        <ecNumber evidence="3">3.1.1.-</ecNumber>
    </recommendedName>
</protein>
<dbReference type="OrthoDB" id="4218248at2759"/>
<dbReference type="Pfam" id="PF00135">
    <property type="entry name" value="COesterase"/>
    <property type="match status" value="1"/>
</dbReference>
<dbReference type="PROSITE" id="PS00122">
    <property type="entry name" value="CARBOXYLESTERASE_B_1"/>
    <property type="match status" value="1"/>
</dbReference>
<dbReference type="PANTHER" id="PTHR11559">
    <property type="entry name" value="CARBOXYLESTERASE"/>
    <property type="match status" value="1"/>
</dbReference>
<comment type="caution">
    <text evidence="5">The sequence shown here is derived from an EMBL/GenBank/DDBJ whole genome shotgun (WGS) entry which is preliminary data.</text>
</comment>
<dbReference type="GeneID" id="63799452"/>
<dbReference type="InterPro" id="IPR002018">
    <property type="entry name" value="CarbesteraseB"/>
</dbReference>
<feature type="domain" description="Carboxylesterase type B" evidence="4">
    <location>
        <begin position="25"/>
        <end position="508"/>
    </location>
</feature>
<evidence type="ECO:0000313" key="6">
    <source>
        <dbReference type="Proteomes" id="UP000249363"/>
    </source>
</evidence>
<evidence type="ECO:0000256" key="1">
    <source>
        <dbReference type="ARBA" id="ARBA00005964"/>
    </source>
</evidence>
<dbReference type="InterPro" id="IPR019826">
    <property type="entry name" value="Carboxylesterase_B_AS"/>
</dbReference>
<organism evidence="5 6">
    <name type="scientific">Talaromyces amestolkiae</name>
    <dbReference type="NCBI Taxonomy" id="1196081"/>
    <lineage>
        <taxon>Eukaryota</taxon>
        <taxon>Fungi</taxon>
        <taxon>Dikarya</taxon>
        <taxon>Ascomycota</taxon>
        <taxon>Pezizomycotina</taxon>
        <taxon>Eurotiomycetes</taxon>
        <taxon>Eurotiomycetidae</taxon>
        <taxon>Eurotiales</taxon>
        <taxon>Trichocomaceae</taxon>
        <taxon>Talaromyces</taxon>
        <taxon>Talaromyces sect. Talaromyces</taxon>
    </lineage>
</organism>
<dbReference type="EC" id="3.1.1.-" evidence="3"/>
<accession>A0A364LEI5</accession>
<dbReference type="Gene3D" id="3.40.50.1820">
    <property type="entry name" value="alpha/beta hydrolase"/>
    <property type="match status" value="1"/>
</dbReference>
<proteinExistence type="inferred from homology"/>
<comment type="similarity">
    <text evidence="1 3">Belongs to the type-B carboxylesterase/lipase family.</text>
</comment>
<reference evidence="5 6" key="1">
    <citation type="journal article" date="2017" name="Biotechnol. Biofuels">
        <title>Differential beta-glucosidase expression as a function of carbon source availability in Talaromyces amestolkiae: a genomic and proteomic approach.</title>
        <authorList>
            <person name="de Eugenio L.I."/>
            <person name="Mendez-Liter J.A."/>
            <person name="Nieto-Dominguez M."/>
            <person name="Alonso L."/>
            <person name="Gil-Munoz J."/>
            <person name="Barriuso J."/>
            <person name="Prieto A."/>
            <person name="Martinez M.J."/>
        </authorList>
    </citation>
    <scope>NUCLEOTIDE SEQUENCE [LARGE SCALE GENOMIC DNA]</scope>
    <source>
        <strain evidence="5 6">CIB</strain>
    </source>
</reference>